<dbReference type="EMBL" id="CP017675">
    <property type="protein sequence ID" value="APB34390.1"/>
    <property type="molecule type" value="Genomic_DNA"/>
</dbReference>
<evidence type="ECO:0000313" key="2">
    <source>
        <dbReference type="EMBL" id="APB34390.1"/>
    </source>
</evidence>
<reference evidence="2 3" key="1">
    <citation type="submission" date="2016-10" db="EMBL/GenBank/DDBJ databases">
        <title>Description of Gloeomargarita lithophora gen. nov., sp. nov., a thylakoid-bearing basal-branching cyanobacterium with intracellular carbonates, and proposal for Gloeomargaritales ord. nov.</title>
        <authorList>
            <person name="Moreira D."/>
            <person name="Tavera R."/>
            <person name="Benzerara K."/>
            <person name="Skouri-Panet F."/>
            <person name="Couradeau E."/>
            <person name="Gerard E."/>
            <person name="Loussert C."/>
            <person name="Novelo E."/>
            <person name="Zivanovic Y."/>
            <person name="Lopez-Garcia P."/>
        </authorList>
    </citation>
    <scope>NUCLEOTIDE SEQUENCE [LARGE SCALE GENOMIC DNA]</scope>
    <source>
        <strain evidence="2 3">D10</strain>
    </source>
</reference>
<evidence type="ECO:0000259" key="1">
    <source>
        <dbReference type="Pfam" id="PF01551"/>
    </source>
</evidence>
<gene>
    <name evidence="2" type="ORF">GlitD10_2063</name>
</gene>
<dbReference type="OrthoDB" id="9805799at2"/>
<evidence type="ECO:0000313" key="3">
    <source>
        <dbReference type="Proteomes" id="UP000180235"/>
    </source>
</evidence>
<dbReference type="Pfam" id="PF01551">
    <property type="entry name" value="Peptidase_M23"/>
    <property type="match status" value="1"/>
</dbReference>
<dbReference type="STRING" id="1188229.GlitD10_2063"/>
<accession>A0A1J0AEL4</accession>
<dbReference type="InterPro" id="IPR016047">
    <property type="entry name" value="M23ase_b-sheet_dom"/>
</dbReference>
<dbReference type="InterPro" id="IPR050570">
    <property type="entry name" value="Cell_wall_metabolism_enzyme"/>
</dbReference>
<proteinExistence type="predicted"/>
<sequence length="310" mass="34261">MRLITSSANPVVIGERALSLSYFPRIVISHLRLFFLLWLGTPAPVLALAVQVRPVTPQLGDALDIRIQYQKPDRPDLAPRVEFAGKNYPAFKIQAQQWQVLLPTTPLDTPGKKLLKVTGEGETRNLAVWIKNRFFPTQRLWLSPAVNSLEPTPLELQRVKEFKALQTPERYWQGAFLRPNQGPVTTIFGVRRYYNGEFAEDYYHRGIDYGGALGSPVVAPAGGQVALVGLVAQGFRLHGNTVGLDHGQGVTSIFLHLSRVDVREGEMVKAGQVIGAVGATGISTGPHLHWGLYVHGQSIDPVPWLQGWLP</sequence>
<feature type="domain" description="M23ase beta-sheet core" evidence="1">
    <location>
        <begin position="203"/>
        <end position="301"/>
    </location>
</feature>
<dbReference type="PANTHER" id="PTHR21666">
    <property type="entry name" value="PEPTIDASE-RELATED"/>
    <property type="match status" value="1"/>
</dbReference>
<dbReference type="SUPFAM" id="SSF51261">
    <property type="entry name" value="Duplicated hybrid motif"/>
    <property type="match status" value="1"/>
</dbReference>
<dbReference type="KEGG" id="glt:GlitD10_2063"/>
<dbReference type="Proteomes" id="UP000180235">
    <property type="component" value="Chromosome"/>
</dbReference>
<protein>
    <submittedName>
        <fullName evidence="2">Peptidase M23B</fullName>
    </submittedName>
</protein>
<dbReference type="AlphaFoldDB" id="A0A1J0AEL4"/>
<dbReference type="PANTHER" id="PTHR21666:SF290">
    <property type="entry name" value="PEPTIDASE M23 DOMAIN PROTEIN"/>
    <property type="match status" value="1"/>
</dbReference>
<keyword evidence="3" id="KW-1185">Reference proteome</keyword>
<dbReference type="CDD" id="cd12797">
    <property type="entry name" value="M23_peptidase"/>
    <property type="match status" value="1"/>
</dbReference>
<name>A0A1J0AEL4_9CYAN</name>
<dbReference type="InterPro" id="IPR011055">
    <property type="entry name" value="Dup_hybrid_motif"/>
</dbReference>
<dbReference type="Gene3D" id="2.70.70.10">
    <property type="entry name" value="Glucose Permease (Domain IIA)"/>
    <property type="match status" value="1"/>
</dbReference>
<organism evidence="2 3">
    <name type="scientific">Gloeomargarita lithophora Alchichica-D10</name>
    <dbReference type="NCBI Taxonomy" id="1188229"/>
    <lineage>
        <taxon>Bacteria</taxon>
        <taxon>Bacillati</taxon>
        <taxon>Cyanobacteriota</taxon>
        <taxon>Cyanophyceae</taxon>
        <taxon>Gloeomargaritales</taxon>
        <taxon>Gloeomargaritaceae</taxon>
        <taxon>Gloeomargarita</taxon>
    </lineage>
</organism>
<dbReference type="GO" id="GO:0004222">
    <property type="term" value="F:metalloendopeptidase activity"/>
    <property type="evidence" value="ECO:0007669"/>
    <property type="project" value="TreeGrafter"/>
</dbReference>